<proteinExistence type="predicted"/>
<protein>
    <submittedName>
        <fullName evidence="2">Uncharacterized protein</fullName>
    </submittedName>
</protein>
<keyword evidence="1" id="KW-0812">Transmembrane</keyword>
<keyword evidence="3" id="KW-1185">Reference proteome</keyword>
<dbReference type="Proteomes" id="UP000298663">
    <property type="component" value="Unassembled WGS sequence"/>
</dbReference>
<keyword evidence="1" id="KW-1133">Transmembrane helix</keyword>
<accession>A0A4U5LWL4</accession>
<gene>
    <name evidence="2" type="ORF">L596_027806</name>
</gene>
<organism evidence="2 3">
    <name type="scientific">Steinernema carpocapsae</name>
    <name type="common">Entomopathogenic nematode</name>
    <dbReference type="NCBI Taxonomy" id="34508"/>
    <lineage>
        <taxon>Eukaryota</taxon>
        <taxon>Metazoa</taxon>
        <taxon>Ecdysozoa</taxon>
        <taxon>Nematoda</taxon>
        <taxon>Chromadorea</taxon>
        <taxon>Rhabditida</taxon>
        <taxon>Tylenchina</taxon>
        <taxon>Panagrolaimomorpha</taxon>
        <taxon>Strongyloidoidea</taxon>
        <taxon>Steinernematidae</taxon>
        <taxon>Steinernema</taxon>
    </lineage>
</organism>
<reference evidence="2 3" key="2">
    <citation type="journal article" date="2019" name="G3 (Bethesda)">
        <title>Hybrid Assembly of the Genome of the Entomopathogenic Nematode Steinernema carpocapsae Identifies the X-Chromosome.</title>
        <authorList>
            <person name="Serra L."/>
            <person name="Macchietto M."/>
            <person name="Macias-Munoz A."/>
            <person name="McGill C.J."/>
            <person name="Rodriguez I.M."/>
            <person name="Rodriguez B."/>
            <person name="Murad R."/>
            <person name="Mortazavi A."/>
        </authorList>
    </citation>
    <scope>NUCLEOTIDE SEQUENCE [LARGE SCALE GENOMIC DNA]</scope>
    <source>
        <strain evidence="2 3">ALL</strain>
    </source>
</reference>
<evidence type="ECO:0000313" key="3">
    <source>
        <dbReference type="Proteomes" id="UP000298663"/>
    </source>
</evidence>
<evidence type="ECO:0000256" key="1">
    <source>
        <dbReference type="SAM" id="Phobius"/>
    </source>
</evidence>
<comment type="caution">
    <text evidence="2">The sequence shown here is derived from an EMBL/GenBank/DDBJ whole genome shotgun (WGS) entry which is preliminary data.</text>
</comment>
<evidence type="ECO:0000313" key="2">
    <source>
        <dbReference type="EMBL" id="TKR60579.1"/>
    </source>
</evidence>
<feature type="transmembrane region" description="Helical" evidence="1">
    <location>
        <begin position="24"/>
        <end position="42"/>
    </location>
</feature>
<sequence>MIIQSLRNLLKISLRHLLRNPTPSLYIVFVSHLVFFFLFRVHNNLVNPLLYRARFFDDLSVVRAAHTLMPSGDCFPLLEMTQKKEYHRVRPICEAPRAYPSDLFSDL</sequence>
<keyword evidence="1" id="KW-0472">Membrane</keyword>
<reference evidence="2 3" key="1">
    <citation type="journal article" date="2015" name="Genome Biol.">
        <title>Comparative genomics of Steinernema reveals deeply conserved gene regulatory networks.</title>
        <authorList>
            <person name="Dillman A.R."/>
            <person name="Macchietto M."/>
            <person name="Porter C.F."/>
            <person name="Rogers A."/>
            <person name="Williams B."/>
            <person name="Antoshechkin I."/>
            <person name="Lee M.M."/>
            <person name="Goodwin Z."/>
            <person name="Lu X."/>
            <person name="Lewis E.E."/>
            <person name="Goodrich-Blair H."/>
            <person name="Stock S.P."/>
            <person name="Adams B.J."/>
            <person name="Sternberg P.W."/>
            <person name="Mortazavi A."/>
        </authorList>
    </citation>
    <scope>NUCLEOTIDE SEQUENCE [LARGE SCALE GENOMIC DNA]</scope>
    <source>
        <strain evidence="2 3">ALL</strain>
    </source>
</reference>
<dbReference type="AlphaFoldDB" id="A0A4U5LWL4"/>
<name>A0A4U5LWL4_STECR</name>
<dbReference type="EMBL" id="AZBU02000011">
    <property type="protein sequence ID" value="TKR60579.1"/>
    <property type="molecule type" value="Genomic_DNA"/>
</dbReference>